<proteinExistence type="predicted"/>
<gene>
    <name evidence="1" type="ORF">PM006_16760</name>
</gene>
<organism evidence="1 2">
    <name type="scientific">Clostridium symbiosum</name>
    <name type="common">Bacteroides symbiosus</name>
    <dbReference type="NCBI Taxonomy" id="1512"/>
    <lineage>
        <taxon>Bacteria</taxon>
        <taxon>Bacillati</taxon>
        <taxon>Bacillota</taxon>
        <taxon>Clostridia</taxon>
        <taxon>Lachnospirales</taxon>
        <taxon>Lachnospiraceae</taxon>
        <taxon>Otoolea</taxon>
    </lineage>
</organism>
<accession>A0AAW6AZ30</accession>
<dbReference type="RefSeq" id="WP_202185441.1">
    <property type="nucleotide sequence ID" value="NZ_JADMRR010000035.1"/>
</dbReference>
<dbReference type="Proteomes" id="UP001300871">
    <property type="component" value="Unassembled WGS sequence"/>
</dbReference>
<evidence type="ECO:0000313" key="2">
    <source>
        <dbReference type="Proteomes" id="UP001300871"/>
    </source>
</evidence>
<name>A0AAW6AZ30_CLOSY</name>
<sequence>MAKYLYEVTDALTGKILFRKLTRGELSKALDMPPKYIHLFTESQAAYRGQYYICVKGQQNSWWDNFQEEWNLITKELRKYRGLDRIKIVEENGGNGDT</sequence>
<protein>
    <recommendedName>
        <fullName evidence="3">Phage protein</fullName>
    </recommendedName>
</protein>
<reference evidence="1" key="1">
    <citation type="submission" date="2023-01" db="EMBL/GenBank/DDBJ databases">
        <title>Human gut microbiome strain richness.</title>
        <authorList>
            <person name="Chen-Liaw A."/>
        </authorList>
    </citation>
    <scope>NUCLEOTIDE SEQUENCE</scope>
    <source>
        <strain evidence="1">B1_m1001713B170214d0_201011</strain>
    </source>
</reference>
<evidence type="ECO:0000313" key="1">
    <source>
        <dbReference type="EMBL" id="MDB2001851.1"/>
    </source>
</evidence>
<comment type="caution">
    <text evidence="1">The sequence shown here is derived from an EMBL/GenBank/DDBJ whole genome shotgun (WGS) entry which is preliminary data.</text>
</comment>
<dbReference type="AlphaFoldDB" id="A0AAW6AZ30"/>
<evidence type="ECO:0008006" key="3">
    <source>
        <dbReference type="Google" id="ProtNLM"/>
    </source>
</evidence>
<dbReference type="EMBL" id="JAQLGM010000049">
    <property type="protein sequence ID" value="MDB2001851.1"/>
    <property type="molecule type" value="Genomic_DNA"/>
</dbReference>